<evidence type="ECO:0000256" key="3">
    <source>
        <dbReference type="ARBA" id="ARBA00012328"/>
    </source>
</evidence>
<dbReference type="GO" id="GO:0070042">
    <property type="term" value="F:rRNA (uridine-N3-)-methyltransferase activity"/>
    <property type="evidence" value="ECO:0007669"/>
    <property type="project" value="TreeGrafter"/>
</dbReference>
<evidence type="ECO:0000256" key="10">
    <source>
        <dbReference type="ARBA" id="ARBA00025699"/>
    </source>
</evidence>
<dbReference type="Proteomes" id="UP000597507">
    <property type="component" value="Unassembled WGS sequence"/>
</dbReference>
<dbReference type="SUPFAM" id="SSF75217">
    <property type="entry name" value="alpha/beta knot"/>
    <property type="match status" value="1"/>
</dbReference>
<dbReference type="CDD" id="cd18084">
    <property type="entry name" value="RsmE-like"/>
    <property type="match status" value="1"/>
</dbReference>
<evidence type="ECO:0000256" key="6">
    <source>
        <dbReference type="ARBA" id="ARBA00022552"/>
    </source>
</evidence>
<dbReference type="InterPro" id="IPR046887">
    <property type="entry name" value="RsmE_PUA-like"/>
</dbReference>
<evidence type="ECO:0000256" key="12">
    <source>
        <dbReference type="PIRNR" id="PIRNR015601"/>
    </source>
</evidence>
<dbReference type="PANTHER" id="PTHR30027">
    <property type="entry name" value="RIBOSOMAL RNA SMALL SUBUNIT METHYLTRANSFERASE E"/>
    <property type="match status" value="1"/>
</dbReference>
<dbReference type="Gene3D" id="2.40.240.20">
    <property type="entry name" value="Hypothetical PUA domain-like, domain 1"/>
    <property type="match status" value="1"/>
</dbReference>
<dbReference type="AlphaFoldDB" id="A0A8J2Z883"/>
<keyword evidence="6 12" id="KW-0698">rRNA processing</keyword>
<evidence type="ECO:0000256" key="2">
    <source>
        <dbReference type="ARBA" id="ARBA00005528"/>
    </source>
</evidence>
<protein>
    <recommendedName>
        <fullName evidence="4 12">Ribosomal RNA small subunit methyltransferase E</fullName>
        <ecNumber evidence="3 12">2.1.1.193</ecNumber>
    </recommendedName>
</protein>
<evidence type="ECO:0000256" key="11">
    <source>
        <dbReference type="ARBA" id="ARBA00047944"/>
    </source>
</evidence>
<dbReference type="InterPro" id="IPR029028">
    <property type="entry name" value="Alpha/beta_knot_MTases"/>
</dbReference>
<dbReference type="PANTHER" id="PTHR30027:SF3">
    <property type="entry name" value="16S RRNA (URACIL(1498)-N(3))-METHYLTRANSFERASE"/>
    <property type="match status" value="1"/>
</dbReference>
<dbReference type="GO" id="GO:0005737">
    <property type="term" value="C:cytoplasm"/>
    <property type="evidence" value="ECO:0007669"/>
    <property type="project" value="UniProtKB-SubCell"/>
</dbReference>
<keyword evidence="5 12" id="KW-0963">Cytoplasm</keyword>
<evidence type="ECO:0000256" key="7">
    <source>
        <dbReference type="ARBA" id="ARBA00022603"/>
    </source>
</evidence>
<dbReference type="NCBIfam" id="TIGR00046">
    <property type="entry name" value="RsmE family RNA methyltransferase"/>
    <property type="match status" value="1"/>
</dbReference>
<dbReference type="InterPro" id="IPR029026">
    <property type="entry name" value="tRNA_m1G_MTases_N"/>
</dbReference>
<dbReference type="Gene3D" id="3.40.1280.10">
    <property type="match status" value="1"/>
</dbReference>
<evidence type="ECO:0000313" key="15">
    <source>
        <dbReference type="EMBL" id="GGG19655.1"/>
    </source>
</evidence>
<evidence type="ECO:0000256" key="8">
    <source>
        <dbReference type="ARBA" id="ARBA00022679"/>
    </source>
</evidence>
<comment type="similarity">
    <text evidence="2 12">Belongs to the RNA methyltransferase RsmE family.</text>
</comment>
<feature type="domain" description="Ribosomal RNA small subunit methyltransferase E methyltransferase" evidence="13">
    <location>
        <begin position="78"/>
        <end position="236"/>
    </location>
</feature>
<comment type="caution">
    <text evidence="15">The sequence shown here is derived from an EMBL/GenBank/DDBJ whole genome shotgun (WGS) entry which is preliminary data.</text>
</comment>
<evidence type="ECO:0000259" key="14">
    <source>
        <dbReference type="Pfam" id="PF20260"/>
    </source>
</evidence>
<organism evidence="15 16">
    <name type="scientific">Caldovatus sediminis</name>
    <dbReference type="NCBI Taxonomy" id="2041189"/>
    <lineage>
        <taxon>Bacteria</taxon>
        <taxon>Pseudomonadati</taxon>
        <taxon>Pseudomonadota</taxon>
        <taxon>Alphaproteobacteria</taxon>
        <taxon>Acetobacterales</taxon>
        <taxon>Roseomonadaceae</taxon>
        <taxon>Caldovatus</taxon>
    </lineage>
</organism>
<dbReference type="GO" id="GO:0070475">
    <property type="term" value="P:rRNA base methylation"/>
    <property type="evidence" value="ECO:0007669"/>
    <property type="project" value="TreeGrafter"/>
</dbReference>
<keyword evidence="7 12" id="KW-0489">Methyltransferase</keyword>
<comment type="function">
    <text evidence="10 12">Specifically methylates the N3 position of the uracil ring of uridine 1498 (m3U1498) in 16S rRNA. Acts on the fully assembled 30S ribosomal subunit.</text>
</comment>
<dbReference type="InterPro" id="IPR006700">
    <property type="entry name" value="RsmE"/>
</dbReference>
<comment type="subcellular location">
    <subcellularLocation>
        <location evidence="1 12">Cytoplasm</location>
    </subcellularLocation>
</comment>
<evidence type="ECO:0000313" key="16">
    <source>
        <dbReference type="Proteomes" id="UP000597507"/>
    </source>
</evidence>
<feature type="domain" description="Ribosomal RNA small subunit methyltransferase E PUA-like" evidence="14">
    <location>
        <begin position="25"/>
        <end position="67"/>
    </location>
</feature>
<dbReference type="Pfam" id="PF20260">
    <property type="entry name" value="PUA_4"/>
    <property type="match status" value="1"/>
</dbReference>
<keyword evidence="16" id="KW-1185">Reference proteome</keyword>
<keyword evidence="9 12" id="KW-0949">S-adenosyl-L-methionine</keyword>
<dbReference type="PIRSF" id="PIRSF015601">
    <property type="entry name" value="MTase_slr0722"/>
    <property type="match status" value="1"/>
</dbReference>
<dbReference type="SUPFAM" id="SSF88697">
    <property type="entry name" value="PUA domain-like"/>
    <property type="match status" value="1"/>
</dbReference>
<sequence length="246" mass="26202">MSTPPRLFLDAPLEAGAEVPAAPGQGHYLGTVLRRAVGDPIRLFNGRDGEWAARIAGLRKDRASFVVERRLRPQAAEPDIRLLLAALKRDAMDWVAEKATELGAALIQPVFTRRTVADRVNAARLAAIAREAAEQCERLSVPRVAEAAPLHAVLDAWDAAVPLLVGDERRASPPIARVATAAGLRPPFGWLVGPEGGFEAAELDDLRRRSFVSTVALGPRILRAETAAVAGLAALQALAGDWTGAI</sequence>
<dbReference type="EMBL" id="BMKS01000001">
    <property type="protein sequence ID" value="GGG19655.1"/>
    <property type="molecule type" value="Genomic_DNA"/>
</dbReference>
<dbReference type="RefSeq" id="WP_188898043.1">
    <property type="nucleotide sequence ID" value="NZ_BMKS01000001.1"/>
</dbReference>
<dbReference type="EC" id="2.1.1.193" evidence="3 12"/>
<reference evidence="15 16" key="1">
    <citation type="journal article" date="2014" name="Int. J. Syst. Evol. Microbiol.">
        <title>Complete genome sequence of Corynebacterium casei LMG S-19264T (=DSM 44701T), isolated from a smear-ripened cheese.</title>
        <authorList>
            <consortium name="US DOE Joint Genome Institute (JGI-PGF)"/>
            <person name="Walter F."/>
            <person name="Albersmeier A."/>
            <person name="Kalinowski J."/>
            <person name="Ruckert C."/>
        </authorList>
    </citation>
    <scope>NUCLEOTIDE SEQUENCE [LARGE SCALE GENOMIC DNA]</scope>
    <source>
        <strain evidence="15 16">CGMCC 1.16330</strain>
    </source>
</reference>
<evidence type="ECO:0000256" key="4">
    <source>
        <dbReference type="ARBA" id="ARBA00013673"/>
    </source>
</evidence>
<dbReference type="NCBIfam" id="NF008696">
    <property type="entry name" value="PRK11713.3-5"/>
    <property type="match status" value="1"/>
</dbReference>
<proteinExistence type="inferred from homology"/>
<comment type="catalytic activity">
    <reaction evidence="11 12">
        <text>uridine(1498) in 16S rRNA + S-adenosyl-L-methionine = N(3)-methyluridine(1498) in 16S rRNA + S-adenosyl-L-homocysteine + H(+)</text>
        <dbReference type="Rhea" id="RHEA:42920"/>
        <dbReference type="Rhea" id="RHEA-COMP:10283"/>
        <dbReference type="Rhea" id="RHEA-COMP:10284"/>
        <dbReference type="ChEBI" id="CHEBI:15378"/>
        <dbReference type="ChEBI" id="CHEBI:57856"/>
        <dbReference type="ChEBI" id="CHEBI:59789"/>
        <dbReference type="ChEBI" id="CHEBI:65315"/>
        <dbReference type="ChEBI" id="CHEBI:74502"/>
        <dbReference type="EC" id="2.1.1.193"/>
    </reaction>
</comment>
<dbReference type="Pfam" id="PF04452">
    <property type="entry name" value="Methyltrans_RNA"/>
    <property type="match status" value="1"/>
</dbReference>
<keyword evidence="8 12" id="KW-0808">Transferase</keyword>
<evidence type="ECO:0000256" key="9">
    <source>
        <dbReference type="ARBA" id="ARBA00022691"/>
    </source>
</evidence>
<evidence type="ECO:0000259" key="13">
    <source>
        <dbReference type="Pfam" id="PF04452"/>
    </source>
</evidence>
<evidence type="ECO:0000256" key="1">
    <source>
        <dbReference type="ARBA" id="ARBA00004496"/>
    </source>
</evidence>
<dbReference type="InterPro" id="IPR015947">
    <property type="entry name" value="PUA-like_sf"/>
</dbReference>
<dbReference type="InterPro" id="IPR046886">
    <property type="entry name" value="RsmE_MTase_dom"/>
</dbReference>
<name>A0A8J2Z883_9PROT</name>
<evidence type="ECO:0000256" key="5">
    <source>
        <dbReference type="ARBA" id="ARBA00022490"/>
    </source>
</evidence>
<gene>
    <name evidence="15" type="ORF">GCM10010964_04840</name>
</gene>
<accession>A0A8J2Z883</accession>